<keyword evidence="3" id="KW-0677">Repeat</keyword>
<dbReference type="FunFam" id="3.80.10.10:FF:000363">
    <property type="entry name" value="Leucine-rich repeat family protein"/>
    <property type="match status" value="1"/>
</dbReference>
<dbReference type="InterPro" id="IPR051848">
    <property type="entry name" value="PGIP"/>
</dbReference>
<comment type="caution">
    <text evidence="7">The sequence shown here is derived from an EMBL/GenBank/DDBJ whole genome shotgun (WGS) entry which is preliminary data.</text>
</comment>
<dbReference type="Pfam" id="PF08263">
    <property type="entry name" value="LRRNT_2"/>
    <property type="match status" value="1"/>
</dbReference>
<evidence type="ECO:0000256" key="3">
    <source>
        <dbReference type="ARBA" id="ARBA00022737"/>
    </source>
</evidence>
<accession>A0A8T0CJD1</accession>
<evidence type="ECO:0000259" key="6">
    <source>
        <dbReference type="Pfam" id="PF08263"/>
    </source>
</evidence>
<dbReference type="AlphaFoldDB" id="A0A8T0CJD1"/>
<gene>
    <name evidence="7" type="ORF">BT93_L3085</name>
</gene>
<dbReference type="InterPro" id="IPR013210">
    <property type="entry name" value="LRR_N_plant-typ"/>
</dbReference>
<keyword evidence="8" id="KW-1185">Reference proteome</keyword>
<sequence length="250" mass="26836">MVAIREMMMRLVFFLAISLAGIHVICSFTDPGDSAALYALRGLWQNTPPSWAKDDPCGAPWDGVTCDNSRVTALGLSSMNIKGSLSGDIGGLTELRSLVLSFNQDLTGSLTPQLGDLSKLNTLILQGCGFTGNIPDELGKLSQLTFLALNNNKFTGSIPASLGNLSQLSWLDLAENQLTGPIPLSANNTFGLDLLVNAKHFHFNKNQLSGPILDELFSAKMNLIHVLFDSNQFEGSIPSTLGLVRTLEAL</sequence>
<reference evidence="7" key="1">
    <citation type="submission" date="2020-05" db="EMBL/GenBank/DDBJ databases">
        <title>WGS assembly of Corymbia citriodora subspecies variegata.</title>
        <authorList>
            <person name="Barry K."/>
            <person name="Hundley H."/>
            <person name="Shu S."/>
            <person name="Jenkins J."/>
            <person name="Grimwood J."/>
            <person name="Baten A."/>
        </authorList>
    </citation>
    <scope>NUCLEOTIDE SEQUENCE</scope>
    <source>
        <strain evidence="7">CV2-018</strain>
    </source>
</reference>
<organism evidence="7 8">
    <name type="scientific">Corymbia citriodora subsp. variegata</name>
    <dbReference type="NCBI Taxonomy" id="360336"/>
    <lineage>
        <taxon>Eukaryota</taxon>
        <taxon>Viridiplantae</taxon>
        <taxon>Streptophyta</taxon>
        <taxon>Embryophyta</taxon>
        <taxon>Tracheophyta</taxon>
        <taxon>Spermatophyta</taxon>
        <taxon>Magnoliopsida</taxon>
        <taxon>eudicotyledons</taxon>
        <taxon>Gunneridae</taxon>
        <taxon>Pentapetalae</taxon>
        <taxon>rosids</taxon>
        <taxon>malvids</taxon>
        <taxon>Myrtales</taxon>
        <taxon>Myrtaceae</taxon>
        <taxon>Myrtoideae</taxon>
        <taxon>Eucalypteae</taxon>
        <taxon>Corymbia</taxon>
    </lineage>
</organism>
<dbReference type="Proteomes" id="UP000806378">
    <property type="component" value="Unassembled WGS sequence"/>
</dbReference>
<dbReference type="Gramene" id="rna-gnl|WGS:JABURB|Cocit.L3085.1">
    <property type="protein sequence ID" value="cds-KAF7847324.1"/>
    <property type="gene ID" value="gene-BT93_L3085"/>
</dbReference>
<dbReference type="Gene3D" id="3.80.10.10">
    <property type="entry name" value="Ribonuclease Inhibitor"/>
    <property type="match status" value="2"/>
</dbReference>
<keyword evidence="2" id="KW-0433">Leucine-rich repeat</keyword>
<dbReference type="Pfam" id="PF00560">
    <property type="entry name" value="LRR_1"/>
    <property type="match status" value="3"/>
</dbReference>
<feature type="domain" description="Leucine-rich repeat-containing N-terminal plant-type" evidence="6">
    <location>
        <begin position="32"/>
        <end position="67"/>
    </location>
</feature>
<dbReference type="PANTHER" id="PTHR48059">
    <property type="entry name" value="POLYGALACTURONASE INHIBITOR 1"/>
    <property type="match status" value="1"/>
</dbReference>
<feature type="signal peptide" evidence="5">
    <location>
        <begin position="1"/>
        <end position="27"/>
    </location>
</feature>
<dbReference type="EMBL" id="MU090948">
    <property type="protein sequence ID" value="KAF7847324.1"/>
    <property type="molecule type" value="Genomic_DNA"/>
</dbReference>
<evidence type="ECO:0000313" key="7">
    <source>
        <dbReference type="EMBL" id="KAF7847324.1"/>
    </source>
</evidence>
<dbReference type="InterPro" id="IPR001611">
    <property type="entry name" value="Leu-rich_rpt"/>
</dbReference>
<dbReference type="PANTHER" id="PTHR48059:SF38">
    <property type="entry name" value="OS04G0534166 PROTEIN"/>
    <property type="match status" value="1"/>
</dbReference>
<comment type="similarity">
    <text evidence="4">Belongs to the polygalacturonase-inhibiting protein family.</text>
</comment>
<dbReference type="InterPro" id="IPR032675">
    <property type="entry name" value="LRR_dom_sf"/>
</dbReference>
<evidence type="ECO:0000313" key="8">
    <source>
        <dbReference type="Proteomes" id="UP000806378"/>
    </source>
</evidence>
<evidence type="ECO:0000256" key="2">
    <source>
        <dbReference type="ARBA" id="ARBA00022614"/>
    </source>
</evidence>
<feature type="chain" id="PRO_5035949687" description="Leucine-rich repeat-containing N-terminal plant-type domain-containing protein" evidence="5">
    <location>
        <begin position="28"/>
        <end position="250"/>
    </location>
</feature>
<proteinExistence type="inferred from homology"/>
<comment type="subcellular location">
    <subcellularLocation>
        <location evidence="1">Cell envelope</location>
    </subcellularLocation>
</comment>
<evidence type="ECO:0000256" key="5">
    <source>
        <dbReference type="SAM" id="SignalP"/>
    </source>
</evidence>
<dbReference type="SUPFAM" id="SSF52058">
    <property type="entry name" value="L domain-like"/>
    <property type="match status" value="1"/>
</dbReference>
<protein>
    <recommendedName>
        <fullName evidence="6">Leucine-rich repeat-containing N-terminal plant-type domain-containing protein</fullName>
    </recommendedName>
</protein>
<dbReference type="OrthoDB" id="2015206at2759"/>
<name>A0A8T0CJD1_CORYI</name>
<evidence type="ECO:0000256" key="4">
    <source>
        <dbReference type="ARBA" id="ARBA00038043"/>
    </source>
</evidence>
<keyword evidence="5" id="KW-0732">Signal</keyword>
<evidence type="ECO:0000256" key="1">
    <source>
        <dbReference type="ARBA" id="ARBA00004196"/>
    </source>
</evidence>